<accession>A0A9I3K5E5</accession>
<reference evidence="4" key="2">
    <citation type="submission" date="2023-03" db="UniProtKB">
        <authorList>
            <consortium name="EnsemblMetazoa"/>
        </authorList>
    </citation>
    <scope>IDENTIFICATION</scope>
    <source>
        <strain evidence="4">maculatus3</strain>
    </source>
</reference>
<evidence type="ECO:0000313" key="4">
    <source>
        <dbReference type="EnsemblMetazoa" id="AMAM024579-PA"/>
    </source>
</evidence>
<evidence type="ECO:0000256" key="3">
    <source>
        <dbReference type="PROSITE-ProRule" id="PRU00023"/>
    </source>
</evidence>
<name>A0A9I3K5E5_9DIPT</name>
<dbReference type="Gene3D" id="1.25.40.20">
    <property type="entry name" value="Ankyrin repeat-containing domain"/>
    <property type="match status" value="4"/>
</dbReference>
<keyword evidence="2 3" id="KW-0040">ANK repeat</keyword>
<protein>
    <submittedName>
        <fullName evidence="4">Uncharacterized protein</fullName>
    </submittedName>
</protein>
<evidence type="ECO:0000256" key="1">
    <source>
        <dbReference type="ARBA" id="ARBA00022737"/>
    </source>
</evidence>
<dbReference type="AlphaFoldDB" id="A0A9I3K5E5"/>
<dbReference type="PROSITE" id="PS50088">
    <property type="entry name" value="ANK_REPEAT"/>
    <property type="match status" value="4"/>
</dbReference>
<organism evidence="4 5">
    <name type="scientific">Anopheles maculatus</name>
    <dbReference type="NCBI Taxonomy" id="74869"/>
    <lineage>
        <taxon>Eukaryota</taxon>
        <taxon>Metazoa</taxon>
        <taxon>Ecdysozoa</taxon>
        <taxon>Arthropoda</taxon>
        <taxon>Hexapoda</taxon>
        <taxon>Insecta</taxon>
        <taxon>Pterygota</taxon>
        <taxon>Neoptera</taxon>
        <taxon>Endopterygota</taxon>
        <taxon>Diptera</taxon>
        <taxon>Nematocera</taxon>
        <taxon>Culicoidea</taxon>
        <taxon>Culicidae</taxon>
        <taxon>Anophelinae</taxon>
        <taxon>Anopheles</taxon>
        <taxon>Anopheles maculatus group</taxon>
    </lineage>
</organism>
<dbReference type="SUPFAM" id="SSF48403">
    <property type="entry name" value="Ankyrin repeat"/>
    <property type="match status" value="4"/>
</dbReference>
<dbReference type="Proteomes" id="UP000075901">
    <property type="component" value="Unassembled WGS sequence"/>
</dbReference>
<dbReference type="Pfam" id="PF13637">
    <property type="entry name" value="Ank_4"/>
    <property type="match status" value="1"/>
</dbReference>
<keyword evidence="5" id="KW-1185">Reference proteome</keyword>
<feature type="repeat" description="ANK" evidence="3">
    <location>
        <begin position="44"/>
        <end position="67"/>
    </location>
</feature>
<dbReference type="EnsemblMetazoa" id="AMAM024579-RA">
    <property type="protein sequence ID" value="AMAM024579-PA"/>
    <property type="gene ID" value="AMAM024579"/>
</dbReference>
<dbReference type="SMART" id="SM00248">
    <property type="entry name" value="ANK"/>
    <property type="match status" value="11"/>
</dbReference>
<dbReference type="InterPro" id="IPR002110">
    <property type="entry name" value="Ankyrin_rpt"/>
</dbReference>
<dbReference type="PROSITE" id="PS50297">
    <property type="entry name" value="ANK_REP_REGION"/>
    <property type="match status" value="2"/>
</dbReference>
<dbReference type="Pfam" id="PF12796">
    <property type="entry name" value="Ank_2"/>
    <property type="match status" value="1"/>
</dbReference>
<feature type="repeat" description="ANK" evidence="3">
    <location>
        <begin position="836"/>
        <end position="868"/>
    </location>
</feature>
<feature type="repeat" description="ANK" evidence="3">
    <location>
        <begin position="759"/>
        <end position="794"/>
    </location>
</feature>
<dbReference type="InterPro" id="IPR051165">
    <property type="entry name" value="Multifunctional_ANK_Repeat"/>
</dbReference>
<evidence type="ECO:0000313" key="5">
    <source>
        <dbReference type="Proteomes" id="UP000075901"/>
    </source>
</evidence>
<keyword evidence="1" id="KW-0677">Repeat</keyword>
<dbReference type="PANTHER" id="PTHR24123">
    <property type="entry name" value="ANKYRIN REPEAT-CONTAINING"/>
    <property type="match status" value="1"/>
</dbReference>
<feature type="repeat" description="ANK" evidence="3">
    <location>
        <begin position="518"/>
        <end position="550"/>
    </location>
</feature>
<proteinExistence type="predicted"/>
<reference evidence="5" key="1">
    <citation type="submission" date="2013-09" db="EMBL/GenBank/DDBJ databases">
        <title>The Genome Sequence of Anopheles maculatus species B.</title>
        <authorList>
            <consortium name="The Broad Institute Genomics Platform"/>
            <person name="Neafsey D.E."/>
            <person name="Besansky N."/>
            <person name="Howell P."/>
            <person name="Walton C."/>
            <person name="Young S.K."/>
            <person name="Zeng Q."/>
            <person name="Gargeya S."/>
            <person name="Fitzgerald M."/>
            <person name="Haas B."/>
            <person name="Abouelleil A."/>
            <person name="Allen A.W."/>
            <person name="Alvarado L."/>
            <person name="Arachchi H.M."/>
            <person name="Berlin A.M."/>
            <person name="Chapman S.B."/>
            <person name="Gainer-Dewar J."/>
            <person name="Goldberg J."/>
            <person name="Griggs A."/>
            <person name="Gujja S."/>
            <person name="Hansen M."/>
            <person name="Howarth C."/>
            <person name="Imamovic A."/>
            <person name="Ireland A."/>
            <person name="Larimer J."/>
            <person name="McCowan C."/>
            <person name="Murphy C."/>
            <person name="Pearson M."/>
            <person name="Poon T.W."/>
            <person name="Priest M."/>
            <person name="Roberts A."/>
            <person name="Saif S."/>
            <person name="Shea T."/>
            <person name="Sisk P."/>
            <person name="Sykes S."/>
            <person name="Wortman J."/>
            <person name="Nusbaum C."/>
            <person name="Birren B."/>
        </authorList>
    </citation>
    <scope>NUCLEOTIDE SEQUENCE [LARGE SCALE GENOMIC DNA]</scope>
    <source>
        <strain evidence="5">maculatus3</strain>
    </source>
</reference>
<sequence>MDRRKLNKSNFKEDLLHWCAANNWTAEVHKCLQNGHNPYRPNKDGLSPMHAAIAHNATSVVNVLLERYDADVAIVKDHMQHRFLWKAENNCWNKRPILIACTQEERDQVHLLASSCPSAIPFNVQVFVLYLTPLCGTQLVALDVCGSTEKQSAVLQCINKLLPNGVLSLDRTDLRTDGMTYLQTACLYDREKMIPLLIAHGSQLSATGDRESIPLVTACRTMKMNIVEQLLTKYVNRYDPTVVDSQQRNVFHICLEKNNPKLVDYVLKALIKYRKTQFGETESEAFNRIFPYKCEEYSYMTTWSLIRPYVKELCSKYVVQYRLDLSYDNGKFLNVMDLLSRKVALDYCFEEIRRNPEILKLSTKDEPEQNVLHALYRHDHLDFVKEMYEQHPAVKPWFETVEAFVILRITLTHRNIEKLKLILEHHKAYLSSNPAELEEYAIGQTWFDRSVYREPFSILAAAFPEKLDVINETKSQAAVLQRAQSFTDWFYALKKSFDEALESLKADGILLPSLLEDNKRNVLHQAVDWDEVELVKNLLGCGLDLNQRDGEGNLPIFYVRSVAAFEMLYEKTPVDSTVTNDKGYNLLHHSSRVSNYNGEEILKKLMQLGFDINQRTLDGNVPLSLAVCCSTVRFLLANGANFELINGDALVKTLNGKLYCAAWALIRKIAHLPWFEEIAHAFLPWMLGNQNRDFFTCSSGEYLEKHPDIRKILFDSLYRHSRQEATIFFREVCHRAINICARWFLDYGYEIDLEVRDDYGYTPLLGLLSYMEEPNLDVVERLLKRGANVNSRDNRGRNTLLALVCSFRSAQWYGHSLKSIELLLDHGAEISVQDENGNSALHLAFSGMHLDLAQLLIARGADRKLKNNANKLPHQMVDKNMQALLAYLG</sequence>
<evidence type="ECO:0000256" key="2">
    <source>
        <dbReference type="ARBA" id="ARBA00023043"/>
    </source>
</evidence>
<dbReference type="InterPro" id="IPR036770">
    <property type="entry name" value="Ankyrin_rpt-contain_sf"/>
</dbReference>
<dbReference type="PANTHER" id="PTHR24123:SF33">
    <property type="entry name" value="PROTEIN HOS4"/>
    <property type="match status" value="1"/>
</dbReference>